<feature type="region of interest" description="Disordered" evidence="1">
    <location>
        <begin position="18"/>
        <end position="37"/>
    </location>
</feature>
<sequence length="37" mass="3983">MLQPPATLWCTLIFPLRQTPPPPPNAAGGKNTIGRVK</sequence>
<accession>A0A182WPU0</accession>
<dbReference type="VEuPathDB" id="VectorBase:AMIN014679"/>
<dbReference type="Proteomes" id="UP000075920">
    <property type="component" value="Unassembled WGS sequence"/>
</dbReference>
<name>A0A182WPU0_9DIPT</name>
<proteinExistence type="predicted"/>
<organism evidence="2 3">
    <name type="scientific">Anopheles minimus</name>
    <dbReference type="NCBI Taxonomy" id="112268"/>
    <lineage>
        <taxon>Eukaryota</taxon>
        <taxon>Metazoa</taxon>
        <taxon>Ecdysozoa</taxon>
        <taxon>Arthropoda</taxon>
        <taxon>Hexapoda</taxon>
        <taxon>Insecta</taxon>
        <taxon>Pterygota</taxon>
        <taxon>Neoptera</taxon>
        <taxon>Endopterygota</taxon>
        <taxon>Diptera</taxon>
        <taxon>Nematocera</taxon>
        <taxon>Culicoidea</taxon>
        <taxon>Culicidae</taxon>
        <taxon>Anophelinae</taxon>
        <taxon>Anopheles</taxon>
    </lineage>
</organism>
<reference evidence="2" key="2">
    <citation type="submission" date="2020-05" db="UniProtKB">
        <authorList>
            <consortium name="EnsemblMetazoa"/>
        </authorList>
    </citation>
    <scope>IDENTIFICATION</scope>
    <source>
        <strain evidence="2">MINIMUS1</strain>
    </source>
</reference>
<evidence type="ECO:0000256" key="1">
    <source>
        <dbReference type="SAM" id="MobiDB-lite"/>
    </source>
</evidence>
<dbReference type="EnsemblMetazoa" id="AMIN014679-RA">
    <property type="protein sequence ID" value="AMIN014679-PA"/>
    <property type="gene ID" value="AMIN014679"/>
</dbReference>
<protein>
    <submittedName>
        <fullName evidence="2">Uncharacterized protein</fullName>
    </submittedName>
</protein>
<evidence type="ECO:0000313" key="3">
    <source>
        <dbReference type="Proteomes" id="UP000075920"/>
    </source>
</evidence>
<reference evidence="3" key="1">
    <citation type="submission" date="2013-03" db="EMBL/GenBank/DDBJ databases">
        <title>The Genome Sequence of Anopheles minimus MINIMUS1.</title>
        <authorList>
            <consortium name="The Broad Institute Genomics Platform"/>
            <person name="Neafsey D.E."/>
            <person name="Walton C."/>
            <person name="Walker B."/>
            <person name="Young S.K."/>
            <person name="Zeng Q."/>
            <person name="Gargeya S."/>
            <person name="Fitzgerald M."/>
            <person name="Haas B."/>
            <person name="Abouelleil A."/>
            <person name="Allen A.W."/>
            <person name="Alvarado L."/>
            <person name="Arachchi H.M."/>
            <person name="Berlin A.M."/>
            <person name="Chapman S.B."/>
            <person name="Gainer-Dewar J."/>
            <person name="Goldberg J."/>
            <person name="Griggs A."/>
            <person name="Gujja S."/>
            <person name="Hansen M."/>
            <person name="Howarth C."/>
            <person name="Imamovic A."/>
            <person name="Ireland A."/>
            <person name="Larimer J."/>
            <person name="McCowan C."/>
            <person name="Murphy C."/>
            <person name="Pearson M."/>
            <person name="Poon T.W."/>
            <person name="Priest M."/>
            <person name="Roberts A."/>
            <person name="Saif S."/>
            <person name="Shea T."/>
            <person name="Sisk P."/>
            <person name="Sykes S."/>
            <person name="Wortman J."/>
            <person name="Nusbaum C."/>
            <person name="Birren B."/>
        </authorList>
    </citation>
    <scope>NUCLEOTIDE SEQUENCE [LARGE SCALE GENOMIC DNA]</scope>
    <source>
        <strain evidence="3">MINIMUS1</strain>
    </source>
</reference>
<evidence type="ECO:0000313" key="2">
    <source>
        <dbReference type="EnsemblMetazoa" id="AMIN014679-PA"/>
    </source>
</evidence>
<keyword evidence="3" id="KW-1185">Reference proteome</keyword>
<dbReference type="AlphaFoldDB" id="A0A182WPU0"/>